<dbReference type="EMBL" id="UGSS01000002">
    <property type="protein sequence ID" value="SUB33953.1"/>
    <property type="molecule type" value="Genomic_DNA"/>
</dbReference>
<dbReference type="AlphaFoldDB" id="A0A379B5R8"/>
<dbReference type="Proteomes" id="UP000254280">
    <property type="component" value="Unassembled WGS sequence"/>
</dbReference>
<evidence type="ECO:0000313" key="2">
    <source>
        <dbReference type="EMBL" id="SUB33953.1"/>
    </source>
</evidence>
<sequence length="116" mass="11943">MSNNQVIKLGILSSIVSFFLAGCGVVGNAVISDQSLKEKAAFALNTTADKVTISQRNGGVDDIRFVATVGQRSHQCYITTIGGVLSSDALCSGGGKTIENSKASSCNPLMKAAGRC</sequence>
<evidence type="ECO:0000256" key="1">
    <source>
        <dbReference type="SAM" id="Phobius"/>
    </source>
</evidence>
<evidence type="ECO:0008006" key="4">
    <source>
        <dbReference type="Google" id="ProtNLM"/>
    </source>
</evidence>
<keyword evidence="1" id="KW-0472">Membrane</keyword>
<keyword evidence="1" id="KW-0812">Transmembrane</keyword>
<organism evidence="2 3">
    <name type="scientific">[Pasteurella] mairii</name>
    <dbReference type="NCBI Taxonomy" id="757"/>
    <lineage>
        <taxon>Bacteria</taxon>
        <taxon>Pseudomonadati</taxon>
        <taxon>Pseudomonadota</taxon>
        <taxon>Gammaproteobacteria</taxon>
        <taxon>Pasteurellales</taxon>
        <taxon>Pasteurellaceae</taxon>
    </lineage>
</organism>
<gene>
    <name evidence="2" type="ORF">NCTC10699_01589</name>
</gene>
<protein>
    <recommendedName>
        <fullName evidence="4">Lipoprotein</fullName>
    </recommendedName>
</protein>
<keyword evidence="1" id="KW-1133">Transmembrane helix</keyword>
<evidence type="ECO:0000313" key="3">
    <source>
        <dbReference type="Proteomes" id="UP000254280"/>
    </source>
</evidence>
<proteinExistence type="predicted"/>
<dbReference type="OrthoDB" id="6893199at2"/>
<reference evidence="2 3" key="1">
    <citation type="submission" date="2018-06" db="EMBL/GenBank/DDBJ databases">
        <authorList>
            <consortium name="Pathogen Informatics"/>
            <person name="Doyle S."/>
        </authorList>
    </citation>
    <scope>NUCLEOTIDE SEQUENCE [LARGE SCALE GENOMIC DNA]</scope>
    <source>
        <strain evidence="2 3">NCTC10699</strain>
    </source>
</reference>
<keyword evidence="3" id="KW-1185">Reference proteome</keyword>
<feature type="transmembrane region" description="Helical" evidence="1">
    <location>
        <begin position="6"/>
        <end position="31"/>
    </location>
</feature>
<name>A0A379B5R8_9PAST</name>
<accession>A0A379B5R8</accession>